<feature type="transmembrane region" description="Helical" evidence="1">
    <location>
        <begin position="48"/>
        <end position="73"/>
    </location>
</feature>
<gene>
    <name evidence="2" type="ORF">QLQ12_32610</name>
</gene>
<feature type="transmembrane region" description="Helical" evidence="1">
    <location>
        <begin position="9"/>
        <end position="28"/>
    </location>
</feature>
<feature type="transmembrane region" description="Helical" evidence="1">
    <location>
        <begin position="85"/>
        <end position="106"/>
    </location>
</feature>
<comment type="caution">
    <text evidence="2">The sequence shown here is derived from an EMBL/GenBank/DDBJ whole genome shotgun (WGS) entry which is preliminary data.</text>
</comment>
<accession>A0ABT6WUD9</accession>
<proteinExistence type="predicted"/>
<dbReference type="RefSeq" id="WP_282764399.1">
    <property type="nucleotide sequence ID" value="NZ_JASCTH010000025.1"/>
</dbReference>
<keyword evidence="1" id="KW-1133">Transmembrane helix</keyword>
<dbReference type="EMBL" id="JASCTH010000025">
    <property type="protein sequence ID" value="MDI6103362.1"/>
    <property type="molecule type" value="Genomic_DNA"/>
</dbReference>
<feature type="transmembrane region" description="Helical" evidence="1">
    <location>
        <begin position="166"/>
        <end position="186"/>
    </location>
</feature>
<evidence type="ECO:0000313" key="3">
    <source>
        <dbReference type="Proteomes" id="UP001241758"/>
    </source>
</evidence>
<feature type="transmembrane region" description="Helical" evidence="1">
    <location>
        <begin position="136"/>
        <end position="154"/>
    </location>
</feature>
<evidence type="ECO:0000313" key="2">
    <source>
        <dbReference type="EMBL" id="MDI6103362.1"/>
    </source>
</evidence>
<keyword evidence="1" id="KW-0812">Transmembrane</keyword>
<evidence type="ECO:0000256" key="1">
    <source>
        <dbReference type="SAM" id="Phobius"/>
    </source>
</evidence>
<reference evidence="2 3" key="1">
    <citation type="submission" date="2023-05" db="EMBL/GenBank/DDBJ databases">
        <title>Actinoplanes sp. NEAU-A12 genome sequencing.</title>
        <authorList>
            <person name="Wang Z.-S."/>
        </authorList>
    </citation>
    <scope>NUCLEOTIDE SEQUENCE [LARGE SCALE GENOMIC DNA]</scope>
    <source>
        <strain evidence="2 3">NEAU-A12</strain>
    </source>
</reference>
<keyword evidence="3" id="KW-1185">Reference proteome</keyword>
<dbReference type="InterPro" id="IPR025495">
    <property type="entry name" value="DUF4386"/>
</dbReference>
<organism evidence="2 3">
    <name type="scientific">Actinoplanes sandaracinus</name>
    <dbReference type="NCBI Taxonomy" id="3045177"/>
    <lineage>
        <taxon>Bacteria</taxon>
        <taxon>Bacillati</taxon>
        <taxon>Actinomycetota</taxon>
        <taxon>Actinomycetes</taxon>
        <taxon>Micromonosporales</taxon>
        <taxon>Micromonosporaceae</taxon>
        <taxon>Actinoplanes</taxon>
    </lineage>
</organism>
<name>A0ABT6WUD9_9ACTN</name>
<dbReference type="Proteomes" id="UP001241758">
    <property type="component" value="Unassembled WGS sequence"/>
</dbReference>
<feature type="transmembrane region" description="Helical" evidence="1">
    <location>
        <begin position="192"/>
        <end position="211"/>
    </location>
</feature>
<dbReference type="Pfam" id="PF14329">
    <property type="entry name" value="DUF4386"/>
    <property type="match status" value="1"/>
</dbReference>
<protein>
    <submittedName>
        <fullName evidence="2">DUF4386 domain-containing protein</fullName>
    </submittedName>
</protein>
<keyword evidence="1" id="KW-0472">Membrane</keyword>
<sequence length="230" mass="23409">MSTQLAGRIVGGLFLAAFVVYITGGALVDSVAGADGALTRVADHPGRVAAGALLMALNCAIVLTIGVLALPVLRPHGEVSAHAYLAGRVVEAVLLAVGVLFLLLLIPLSREHGQAGADAGVVLSSLGRVAVEANRYSYQLAMVTVAVAGVVFCRTLRRARLVPRPLATWGAAGYAIFAVGAVLEVAGYRVGLVLAVPGGLFEVVFGLFVLVRGFPAARLPQPSAPAVVAG</sequence>